<dbReference type="GO" id="GO:0004190">
    <property type="term" value="F:aspartic-type endopeptidase activity"/>
    <property type="evidence" value="ECO:0007669"/>
    <property type="project" value="InterPro"/>
</dbReference>
<evidence type="ECO:0000313" key="4">
    <source>
        <dbReference type="Proteomes" id="UP000000768"/>
    </source>
</evidence>
<dbReference type="Proteomes" id="UP000000768">
    <property type="component" value="Chromosome 1"/>
</dbReference>
<feature type="signal peptide" evidence="1">
    <location>
        <begin position="1"/>
        <end position="36"/>
    </location>
</feature>
<evidence type="ECO:0000313" key="3">
    <source>
        <dbReference type="EMBL" id="KXG37336.1"/>
    </source>
</evidence>
<dbReference type="InterPro" id="IPR021109">
    <property type="entry name" value="Peptidase_aspartic_dom_sf"/>
</dbReference>
<dbReference type="eggNOG" id="ENOG502R49Q">
    <property type="taxonomic scope" value="Eukaryota"/>
</dbReference>
<dbReference type="InterPro" id="IPR032799">
    <property type="entry name" value="TAXi_C"/>
</dbReference>
<evidence type="ECO:0000259" key="2">
    <source>
        <dbReference type="Pfam" id="PF14541"/>
    </source>
</evidence>
<dbReference type="Pfam" id="PF14541">
    <property type="entry name" value="TAXi_C"/>
    <property type="match status" value="1"/>
</dbReference>
<accession>A0A1B6QHE1</accession>
<dbReference type="SUPFAM" id="SSF50630">
    <property type="entry name" value="Acid proteases"/>
    <property type="match status" value="1"/>
</dbReference>
<sequence length="409" mass="43003">MAVLCSSSCCSRPLLQGMLLLAVLLLASIQAGPVMAALDAQEVQAFGDMFHKAFDYGGKKLATEVSRRPGMERFGKGLKTGFTVGLSTSADRRAHGMMDKHQNTGMPYVVDTIATATGLRLKVVTVDITATPVARTGLCGTGTAVAAGGTGTQIIRLLGSSEGEAVLLARPFAGTLQYCAGPQGAVLGLGRGGELSRNLRTFSYVTSTGNTVVWFPQPQVAGTTGASSITLVPSKYPNDGRYYVRMTGIRVGDQQPIVPTSTAFNLGRPPPPPLYLYLSTTQPNTYIESNLYDRLRNAIIQQMGNPWATPTSSSQLTAGKLCYAAAAASSLPRIAILLANNNGDTTMELGLSGAAAWYPEPTTSRFCLGILPATTEEPVLGSMIQSGNIMTIDLMAAGGQGTLTFEAYR</sequence>
<feature type="domain" description="Xylanase inhibitor C-terminal" evidence="2">
    <location>
        <begin position="241"/>
        <end position="396"/>
    </location>
</feature>
<dbReference type="EMBL" id="CM000760">
    <property type="protein sequence ID" value="KXG37336.1"/>
    <property type="molecule type" value="Genomic_DNA"/>
</dbReference>
<keyword evidence="4" id="KW-1185">Reference proteome</keyword>
<evidence type="ECO:0000256" key="1">
    <source>
        <dbReference type="SAM" id="SignalP"/>
    </source>
</evidence>
<feature type="chain" id="PRO_5008589677" description="Xylanase inhibitor C-terminal domain-containing protein" evidence="1">
    <location>
        <begin position="37"/>
        <end position="409"/>
    </location>
</feature>
<dbReference type="InterPro" id="IPR001461">
    <property type="entry name" value="Aspartic_peptidase_A1"/>
</dbReference>
<dbReference type="ExpressionAtlas" id="A0A1B6QHE1">
    <property type="expression patterns" value="baseline and differential"/>
</dbReference>
<dbReference type="InParanoid" id="A0A1B6QHE1"/>
<proteinExistence type="predicted"/>
<dbReference type="PANTHER" id="PTHR47965:SF17">
    <property type="entry name" value="OS01G0936900 PROTEIN"/>
    <property type="match status" value="1"/>
</dbReference>
<name>A0A1B6QHE1_SORBI</name>
<dbReference type="OMA" id="PEMTANT"/>
<dbReference type="Gramene" id="KXG37336">
    <property type="protein sequence ID" value="KXG37336"/>
    <property type="gene ID" value="SORBI_3001G052000"/>
</dbReference>
<organism evidence="3 4">
    <name type="scientific">Sorghum bicolor</name>
    <name type="common">Sorghum</name>
    <name type="synonym">Sorghum vulgare</name>
    <dbReference type="NCBI Taxonomy" id="4558"/>
    <lineage>
        <taxon>Eukaryota</taxon>
        <taxon>Viridiplantae</taxon>
        <taxon>Streptophyta</taxon>
        <taxon>Embryophyta</taxon>
        <taxon>Tracheophyta</taxon>
        <taxon>Spermatophyta</taxon>
        <taxon>Magnoliopsida</taxon>
        <taxon>Liliopsida</taxon>
        <taxon>Poales</taxon>
        <taxon>Poaceae</taxon>
        <taxon>PACMAD clade</taxon>
        <taxon>Panicoideae</taxon>
        <taxon>Andropogonodae</taxon>
        <taxon>Andropogoneae</taxon>
        <taxon>Sorghinae</taxon>
        <taxon>Sorghum</taxon>
    </lineage>
</organism>
<dbReference type="PANTHER" id="PTHR47965">
    <property type="entry name" value="ASPARTYL PROTEASE-RELATED"/>
    <property type="match status" value="1"/>
</dbReference>
<reference evidence="4" key="2">
    <citation type="journal article" date="2018" name="Plant J.">
        <title>The Sorghum bicolor reference genome: improved assembly, gene annotations, a transcriptome atlas, and signatures of genome organization.</title>
        <authorList>
            <person name="McCormick R.F."/>
            <person name="Truong S.K."/>
            <person name="Sreedasyam A."/>
            <person name="Jenkins J."/>
            <person name="Shu S."/>
            <person name="Sims D."/>
            <person name="Kennedy M."/>
            <person name="Amirebrahimi M."/>
            <person name="Weers B.D."/>
            <person name="McKinley B."/>
            <person name="Mattison A."/>
            <person name="Morishige D.T."/>
            <person name="Grimwood J."/>
            <person name="Schmutz J."/>
            <person name="Mullet J.E."/>
        </authorList>
    </citation>
    <scope>NUCLEOTIDE SEQUENCE [LARGE SCALE GENOMIC DNA]</scope>
    <source>
        <strain evidence="4">cv. BTx623</strain>
    </source>
</reference>
<gene>
    <name evidence="3" type="ORF">SORBI_3001G052000</name>
</gene>
<dbReference type="OrthoDB" id="721300at2759"/>
<dbReference type="GO" id="GO:0006508">
    <property type="term" value="P:proteolysis"/>
    <property type="evidence" value="ECO:0007669"/>
    <property type="project" value="InterPro"/>
</dbReference>
<protein>
    <recommendedName>
        <fullName evidence="2">Xylanase inhibitor C-terminal domain-containing protein</fullName>
    </recommendedName>
</protein>
<reference evidence="3 4" key="1">
    <citation type="journal article" date="2009" name="Nature">
        <title>The Sorghum bicolor genome and the diversification of grasses.</title>
        <authorList>
            <person name="Paterson A.H."/>
            <person name="Bowers J.E."/>
            <person name="Bruggmann R."/>
            <person name="Dubchak I."/>
            <person name="Grimwood J."/>
            <person name="Gundlach H."/>
            <person name="Haberer G."/>
            <person name="Hellsten U."/>
            <person name="Mitros T."/>
            <person name="Poliakov A."/>
            <person name="Schmutz J."/>
            <person name="Spannagl M."/>
            <person name="Tang H."/>
            <person name="Wang X."/>
            <person name="Wicker T."/>
            <person name="Bharti A.K."/>
            <person name="Chapman J."/>
            <person name="Feltus F.A."/>
            <person name="Gowik U."/>
            <person name="Grigoriev I.V."/>
            <person name="Lyons E."/>
            <person name="Maher C.A."/>
            <person name="Martis M."/>
            <person name="Narechania A."/>
            <person name="Otillar R.P."/>
            <person name="Penning B.W."/>
            <person name="Salamov A.A."/>
            <person name="Wang Y."/>
            <person name="Zhang L."/>
            <person name="Carpita N.C."/>
            <person name="Freeling M."/>
            <person name="Gingle A.R."/>
            <person name="Hash C.T."/>
            <person name="Keller B."/>
            <person name="Klein P."/>
            <person name="Kresovich S."/>
            <person name="McCann M.C."/>
            <person name="Ming R."/>
            <person name="Peterson D.G."/>
            <person name="Mehboob-ur-Rahman"/>
            <person name="Ware D."/>
            <person name="Westhoff P."/>
            <person name="Mayer K.F."/>
            <person name="Messing J."/>
            <person name="Rokhsar D.S."/>
        </authorList>
    </citation>
    <scope>NUCLEOTIDE SEQUENCE [LARGE SCALE GENOMIC DNA]</scope>
    <source>
        <strain evidence="4">cv. BTx623</strain>
    </source>
</reference>
<keyword evidence="1" id="KW-0732">Signal</keyword>
<dbReference type="AlphaFoldDB" id="A0A1B6QHE1"/>
<dbReference type="Gene3D" id="2.40.70.10">
    <property type="entry name" value="Acid Proteases"/>
    <property type="match status" value="1"/>
</dbReference>